<protein>
    <submittedName>
        <fullName evidence="1">Uncharacterized protein</fullName>
    </submittedName>
</protein>
<keyword evidence="2" id="KW-1185">Reference proteome</keyword>
<accession>A0A8T0HZI1</accession>
<gene>
    <name evidence="1" type="ORF">KC19_5G090700</name>
</gene>
<comment type="caution">
    <text evidence="1">The sequence shown here is derived from an EMBL/GenBank/DDBJ whole genome shotgun (WGS) entry which is preliminary data.</text>
</comment>
<name>A0A8T0HZI1_CERPU</name>
<sequence>MRNQHQLPTYYNHLKQKEFSSNAKSDITRLHSTSLKQSNAIIHKKYQKHTGGAEIIYQHPSKDNTNKLDHKATHGTNQEVEIKGGSKRRVTVHSIDKYCTHNGNHKVSFSKPYSLQFQQLLHLKWLIITTACKKKNLQNIYHTGRAHDDKHV</sequence>
<dbReference type="AlphaFoldDB" id="A0A8T0HZI1"/>
<reference evidence="1" key="1">
    <citation type="submission" date="2020-06" db="EMBL/GenBank/DDBJ databases">
        <title>WGS assembly of Ceratodon purpureus strain R40.</title>
        <authorList>
            <person name="Carey S.B."/>
            <person name="Jenkins J."/>
            <person name="Shu S."/>
            <person name="Lovell J.T."/>
            <person name="Sreedasyam A."/>
            <person name="Maumus F."/>
            <person name="Tiley G.P."/>
            <person name="Fernandez-Pozo N."/>
            <person name="Barry K."/>
            <person name="Chen C."/>
            <person name="Wang M."/>
            <person name="Lipzen A."/>
            <person name="Daum C."/>
            <person name="Saski C.A."/>
            <person name="Payton A.C."/>
            <person name="Mcbreen J.C."/>
            <person name="Conrad R.E."/>
            <person name="Kollar L.M."/>
            <person name="Olsson S."/>
            <person name="Huttunen S."/>
            <person name="Landis J.B."/>
            <person name="Wickett N.J."/>
            <person name="Johnson M.G."/>
            <person name="Rensing S.A."/>
            <person name="Grimwood J."/>
            <person name="Schmutz J."/>
            <person name="Mcdaniel S.F."/>
        </authorList>
    </citation>
    <scope>NUCLEOTIDE SEQUENCE</scope>
    <source>
        <strain evidence="1">R40</strain>
    </source>
</reference>
<dbReference type="EMBL" id="CM026425">
    <property type="protein sequence ID" value="KAG0576574.1"/>
    <property type="molecule type" value="Genomic_DNA"/>
</dbReference>
<evidence type="ECO:0000313" key="1">
    <source>
        <dbReference type="EMBL" id="KAG0576574.1"/>
    </source>
</evidence>
<organism evidence="1 2">
    <name type="scientific">Ceratodon purpureus</name>
    <name type="common">Fire moss</name>
    <name type="synonym">Dicranum purpureum</name>
    <dbReference type="NCBI Taxonomy" id="3225"/>
    <lineage>
        <taxon>Eukaryota</taxon>
        <taxon>Viridiplantae</taxon>
        <taxon>Streptophyta</taxon>
        <taxon>Embryophyta</taxon>
        <taxon>Bryophyta</taxon>
        <taxon>Bryophytina</taxon>
        <taxon>Bryopsida</taxon>
        <taxon>Dicranidae</taxon>
        <taxon>Pseudoditrichales</taxon>
        <taxon>Ditrichaceae</taxon>
        <taxon>Ceratodon</taxon>
    </lineage>
</organism>
<dbReference type="Proteomes" id="UP000822688">
    <property type="component" value="Chromosome 5"/>
</dbReference>
<evidence type="ECO:0000313" key="2">
    <source>
        <dbReference type="Proteomes" id="UP000822688"/>
    </source>
</evidence>
<proteinExistence type="predicted"/>